<dbReference type="AlphaFoldDB" id="A0A1G2MJL7"/>
<comment type="caution">
    <text evidence="1">The sequence shown here is derived from an EMBL/GenBank/DDBJ whole genome shotgun (WGS) entry which is preliminary data.</text>
</comment>
<reference evidence="1 2" key="1">
    <citation type="journal article" date="2016" name="Nat. Commun.">
        <title>Thousands of microbial genomes shed light on interconnected biogeochemical processes in an aquifer system.</title>
        <authorList>
            <person name="Anantharaman K."/>
            <person name="Brown C.T."/>
            <person name="Hug L.A."/>
            <person name="Sharon I."/>
            <person name="Castelle C.J."/>
            <person name="Probst A.J."/>
            <person name="Thomas B.C."/>
            <person name="Singh A."/>
            <person name="Wilkins M.J."/>
            <person name="Karaoz U."/>
            <person name="Brodie E.L."/>
            <person name="Williams K.H."/>
            <person name="Hubbard S.S."/>
            <person name="Banfield J.F."/>
        </authorList>
    </citation>
    <scope>NUCLEOTIDE SEQUENCE [LARGE SCALE GENOMIC DNA]</scope>
</reference>
<dbReference type="Proteomes" id="UP000178413">
    <property type="component" value="Unassembled WGS sequence"/>
</dbReference>
<name>A0A1G2MJL7_9BACT</name>
<accession>A0A1G2MJL7</accession>
<gene>
    <name evidence="1" type="ORF">A3D50_01600</name>
</gene>
<sequence>MNTFTECFKTILTGEKDESRKAARQVRKLLYSSSHDRSKYDDIRPLINTAPVEYAKIIEDWRQENFVMTVSVLYFLHHRESEPDFLFPWLFDLLQHDNGYIRHAAVRMFDNELGPLTYHIRCPGKESSFNKLRTDQADRILFELYSNLQDLINDLSKPSYNRYKLIASLPSGPFKSV</sequence>
<protein>
    <submittedName>
        <fullName evidence="1">Uncharacterized protein</fullName>
    </submittedName>
</protein>
<evidence type="ECO:0000313" key="2">
    <source>
        <dbReference type="Proteomes" id="UP000178413"/>
    </source>
</evidence>
<dbReference type="STRING" id="1802308.A3D50_01600"/>
<evidence type="ECO:0000313" key="1">
    <source>
        <dbReference type="EMBL" id="OHA24038.1"/>
    </source>
</evidence>
<dbReference type="EMBL" id="MHRM01000013">
    <property type="protein sequence ID" value="OHA24038.1"/>
    <property type="molecule type" value="Genomic_DNA"/>
</dbReference>
<proteinExistence type="predicted"/>
<organism evidence="1 2">
    <name type="scientific">Candidatus Taylorbacteria bacterium RIFCSPHIGHO2_02_FULL_44_12</name>
    <dbReference type="NCBI Taxonomy" id="1802308"/>
    <lineage>
        <taxon>Bacteria</taxon>
        <taxon>Candidatus Tayloriibacteriota</taxon>
    </lineage>
</organism>